<organism evidence="3 4">
    <name type="scientific">Musa balbisiana</name>
    <name type="common">Banana</name>
    <dbReference type="NCBI Taxonomy" id="52838"/>
    <lineage>
        <taxon>Eukaryota</taxon>
        <taxon>Viridiplantae</taxon>
        <taxon>Streptophyta</taxon>
        <taxon>Embryophyta</taxon>
        <taxon>Tracheophyta</taxon>
        <taxon>Spermatophyta</taxon>
        <taxon>Magnoliopsida</taxon>
        <taxon>Liliopsida</taxon>
        <taxon>Zingiberales</taxon>
        <taxon>Musaceae</taxon>
        <taxon>Musa</taxon>
    </lineage>
</organism>
<feature type="region of interest" description="Disordered" evidence="2">
    <location>
        <begin position="192"/>
        <end position="565"/>
    </location>
</feature>
<protein>
    <submittedName>
        <fullName evidence="3">Uncharacterized protein</fullName>
    </submittedName>
</protein>
<dbReference type="PANTHER" id="PTHR36143">
    <property type="entry name" value="OS08G0177500 PROTEIN"/>
    <property type="match status" value="1"/>
</dbReference>
<dbReference type="Proteomes" id="UP000317650">
    <property type="component" value="Chromosome 8"/>
</dbReference>
<feature type="compositionally biased region" description="Low complexity" evidence="2">
    <location>
        <begin position="491"/>
        <end position="501"/>
    </location>
</feature>
<feature type="compositionally biased region" description="Basic residues" evidence="2">
    <location>
        <begin position="361"/>
        <end position="378"/>
    </location>
</feature>
<proteinExistence type="predicted"/>
<dbReference type="STRING" id="52838.A0A4S8K855"/>
<feature type="coiled-coil region" evidence="1">
    <location>
        <begin position="68"/>
        <end position="168"/>
    </location>
</feature>
<evidence type="ECO:0000256" key="2">
    <source>
        <dbReference type="SAM" id="MobiDB-lite"/>
    </source>
</evidence>
<dbReference type="PANTHER" id="PTHR36143:SF4">
    <property type="entry name" value="OS08G0177500 PROTEIN"/>
    <property type="match status" value="1"/>
</dbReference>
<evidence type="ECO:0000256" key="1">
    <source>
        <dbReference type="SAM" id="Coils"/>
    </source>
</evidence>
<keyword evidence="4" id="KW-1185">Reference proteome</keyword>
<evidence type="ECO:0000313" key="4">
    <source>
        <dbReference type="Proteomes" id="UP000317650"/>
    </source>
</evidence>
<feature type="compositionally biased region" description="Basic and acidic residues" evidence="2">
    <location>
        <begin position="294"/>
        <end position="336"/>
    </location>
</feature>
<gene>
    <name evidence="3" type="ORF">C4D60_Mb08t32630</name>
</gene>
<sequence length="565" mass="63945">MRLASRSLHKGTMMAGNNRKKSYGLLLLLALGAALLSVVVLQKLRERRVLGLLLQDREHELLAFELLLQKERETTKEMKSRLDDLRNKTISLSQQKSELYNKLTETEMMFAELKRTKKEMEATLEDKENQIIQITKQAAASIVADRKASDLTEILKKKEDEIEEMKHRLSEVHQPENITTEDDIVRNVTGLDYTKENEDLQDRSLASTNPGDRKTSEEKTQVGGANEDNSSKGTWVKLETIIENEGLKDESESNDEQSEPEVSLDNRLEKIEVSQGSEHSKKQGETDQEIPPEAQERTKKLKDEETVVADDNKPKVTEMEEKEQWGPEDDSSKELKNSPFINEQKVSTDLKEVTAIDSPKMKHRRHKRTKTRSRRRQVVPKGMELEKSAWEDNRVTPEDESQVIRTETEDLTTDAGSSKGDDEEQGNHTNDASVKMTTSLHENEVPQTMENKERNKEDEIEGSIHITDDNPKSEHAAKGSFSSTNELDGPESLSESNSQNHESSEDIQQPGGESSTGSEHEGEEKEVVSTDEKLTESEKPQNDDLVKPNDGNPHNDHQEVTVSST</sequence>
<feature type="compositionally biased region" description="Basic and acidic residues" evidence="2">
    <location>
        <begin position="518"/>
        <end position="559"/>
    </location>
</feature>
<feature type="compositionally biased region" description="Basic and acidic residues" evidence="2">
    <location>
        <begin position="264"/>
        <end position="285"/>
    </location>
</feature>
<evidence type="ECO:0000313" key="3">
    <source>
        <dbReference type="EMBL" id="THU71162.1"/>
    </source>
</evidence>
<feature type="compositionally biased region" description="Basic and acidic residues" evidence="2">
    <location>
        <begin position="193"/>
        <end position="202"/>
    </location>
</feature>
<comment type="caution">
    <text evidence="3">The sequence shown here is derived from an EMBL/GenBank/DDBJ whole genome shotgun (WGS) entry which is preliminary data.</text>
</comment>
<feature type="compositionally biased region" description="Polar residues" evidence="2">
    <location>
        <begin position="427"/>
        <end position="449"/>
    </location>
</feature>
<keyword evidence="1" id="KW-0175">Coiled coil</keyword>
<feature type="compositionally biased region" description="Basic and acidic residues" evidence="2">
    <location>
        <begin position="466"/>
        <end position="477"/>
    </location>
</feature>
<accession>A0A4S8K855</accession>
<name>A0A4S8K855_MUSBA</name>
<dbReference type="AlphaFoldDB" id="A0A4S8K855"/>
<dbReference type="EMBL" id="PYDT01000002">
    <property type="protein sequence ID" value="THU71162.1"/>
    <property type="molecule type" value="Genomic_DNA"/>
</dbReference>
<reference evidence="3 4" key="1">
    <citation type="journal article" date="2019" name="Nat. Plants">
        <title>Genome sequencing of Musa balbisiana reveals subgenome evolution and function divergence in polyploid bananas.</title>
        <authorList>
            <person name="Yao X."/>
        </authorList>
    </citation>
    <scope>NUCLEOTIDE SEQUENCE [LARGE SCALE GENOMIC DNA]</scope>
    <source>
        <strain evidence="4">cv. DH-PKW</strain>
        <tissue evidence="3">Leaves</tissue>
    </source>
</reference>
<feature type="compositionally biased region" description="Basic and acidic residues" evidence="2">
    <location>
        <begin position="211"/>
        <end position="220"/>
    </location>
</feature>
<feature type="compositionally biased region" description="Basic and acidic residues" evidence="2">
    <location>
        <begin position="383"/>
        <end position="397"/>
    </location>
</feature>